<feature type="transmembrane region" description="Helical" evidence="3">
    <location>
        <begin position="360"/>
        <end position="383"/>
    </location>
</feature>
<keyword evidence="3" id="KW-0812">Transmembrane</keyword>
<feature type="coiled-coil region" evidence="1">
    <location>
        <begin position="208"/>
        <end position="235"/>
    </location>
</feature>
<keyword evidence="1" id="KW-0175">Coiled coil</keyword>
<keyword evidence="3" id="KW-0472">Membrane</keyword>
<feature type="region of interest" description="Disordered" evidence="2">
    <location>
        <begin position="461"/>
        <end position="491"/>
    </location>
</feature>
<keyword evidence="3" id="KW-1133">Transmembrane helix</keyword>
<accession>A0A381V518</accession>
<evidence type="ECO:0000256" key="3">
    <source>
        <dbReference type="SAM" id="Phobius"/>
    </source>
</evidence>
<dbReference type="EMBL" id="UINC01007633">
    <property type="protein sequence ID" value="SVA34353.1"/>
    <property type="molecule type" value="Genomic_DNA"/>
</dbReference>
<evidence type="ECO:0000256" key="2">
    <source>
        <dbReference type="SAM" id="MobiDB-lite"/>
    </source>
</evidence>
<proteinExistence type="predicted"/>
<feature type="compositionally biased region" description="Acidic residues" evidence="2">
    <location>
        <begin position="468"/>
        <end position="481"/>
    </location>
</feature>
<dbReference type="AlphaFoldDB" id="A0A381V518"/>
<reference evidence="5" key="1">
    <citation type="submission" date="2018-05" db="EMBL/GenBank/DDBJ databases">
        <authorList>
            <person name="Lanie J.A."/>
            <person name="Ng W.-L."/>
            <person name="Kazmierczak K.M."/>
            <person name="Andrzejewski T.M."/>
            <person name="Davidsen T.M."/>
            <person name="Wayne K.J."/>
            <person name="Tettelin H."/>
            <person name="Glass J.I."/>
            <person name="Rusch D."/>
            <person name="Podicherti R."/>
            <person name="Tsui H.-C.T."/>
            <person name="Winkler M.E."/>
        </authorList>
    </citation>
    <scope>NUCLEOTIDE SEQUENCE</scope>
</reference>
<sequence>MKKGVVMKKRINNLFRYVLFGLIISVAFGQSSGYLAQKLMLENSLRKRIGDALEKVIDNRKYVVDVSVDLEISSAVENQTTFSPSGAIKSLNSAENLLLDSNTPKSGSVGLPIPGFDFTAENTPEVENEVKMDSPVDDNVVSRTKTEKLPSMASVKNLEISIIIQEGAAPELIENIRQVVMVASRFNRARGDVLSIMTASFKERRDEKSAEQVLLKNIAEKLESLESQRERLGEVDWKQELDNYKDSEAERRQEDRLYFQSKLAEMESTARDQSYDQERQAMLRQDSVRLQALNEEIQNLKSFLGTADISDSAATAAQSTVQSKLGEKETLDAQIAEKLAMLDQVQSELDRQPRSGNTGMIIFVSVLAALVVVLIVVLVFVLMNKPKQPMPPWMMYPPRPKKKDSGNGVTSQTTQTVQPPPVQTAPSQEDVAVLQSEVNDMKQAVVSMSVGQPQAATKIVKDWIVEEAPPEPEPTPEPEEDDGKKKKKKKK</sequence>
<evidence type="ECO:0000259" key="4">
    <source>
        <dbReference type="Pfam" id="PF08345"/>
    </source>
</evidence>
<feature type="domain" description="Flagellar M-ring C-terminal" evidence="4">
    <location>
        <begin position="53"/>
        <end position="201"/>
    </location>
</feature>
<gene>
    <name evidence="5" type="ORF">METZ01_LOCUS87207</name>
</gene>
<evidence type="ECO:0000256" key="1">
    <source>
        <dbReference type="SAM" id="Coils"/>
    </source>
</evidence>
<dbReference type="Pfam" id="PF08345">
    <property type="entry name" value="YscJ_FliF_C"/>
    <property type="match status" value="1"/>
</dbReference>
<protein>
    <recommendedName>
        <fullName evidence="4">Flagellar M-ring C-terminal domain-containing protein</fullName>
    </recommendedName>
</protein>
<organism evidence="5">
    <name type="scientific">marine metagenome</name>
    <dbReference type="NCBI Taxonomy" id="408172"/>
    <lineage>
        <taxon>unclassified sequences</taxon>
        <taxon>metagenomes</taxon>
        <taxon>ecological metagenomes</taxon>
    </lineage>
</organism>
<dbReference type="InterPro" id="IPR013556">
    <property type="entry name" value="Flag_M-ring_C"/>
</dbReference>
<evidence type="ECO:0000313" key="5">
    <source>
        <dbReference type="EMBL" id="SVA34353.1"/>
    </source>
</evidence>
<feature type="region of interest" description="Disordered" evidence="2">
    <location>
        <begin position="396"/>
        <end position="427"/>
    </location>
</feature>
<name>A0A381V518_9ZZZZ</name>